<comment type="caution">
    <text evidence="2">The sequence shown here is derived from an EMBL/GenBank/DDBJ whole genome shotgun (WGS) entry which is preliminary data.</text>
</comment>
<dbReference type="Proteomes" id="UP001165590">
    <property type="component" value="Unassembled WGS sequence"/>
</dbReference>
<dbReference type="RefSeq" id="WP_267025169.1">
    <property type="nucleotide sequence ID" value="NZ_JAIFZO010000002.1"/>
</dbReference>
<feature type="region of interest" description="Disordered" evidence="1">
    <location>
        <begin position="125"/>
        <end position="160"/>
    </location>
</feature>
<protein>
    <submittedName>
        <fullName evidence="2">Uncharacterized protein</fullName>
    </submittedName>
</protein>
<reference evidence="2" key="1">
    <citation type="journal article" date="2022" name="bioRxiv">
        <title>Discovery and biosynthetic assessment of Streptomyces ortus sp nov. isolated from a deep-sea sponge.</title>
        <authorList>
            <person name="Williams S.E."/>
        </authorList>
    </citation>
    <scope>NUCLEOTIDE SEQUENCE</scope>
    <source>
        <strain evidence="2">A15ISP2-DRY2</strain>
    </source>
</reference>
<proteinExistence type="predicted"/>
<evidence type="ECO:0000313" key="2">
    <source>
        <dbReference type="EMBL" id="MCX4232066.1"/>
    </source>
</evidence>
<accession>A0ABT3V117</accession>
<evidence type="ECO:0000313" key="3">
    <source>
        <dbReference type="Proteomes" id="UP001165590"/>
    </source>
</evidence>
<gene>
    <name evidence="2" type="ORF">K3769_04570</name>
</gene>
<name>A0ABT3V117_9ACTN</name>
<sequence length="160" mass="17885">MTSADDILAQIDHAVEDWAVSEDAMRSQPEPEPFHFGGATPTLYIADEVGEWQQVEGVTSIEVCVELPVIDPEVTASWARLVDRIREAELERVRRTQAALVAFMQAVKDTLAPVVEQAGRDPGEAFRHLPEAEGCNQCTPPPRRDRPAWQSPYGPARRRR</sequence>
<evidence type="ECO:0000256" key="1">
    <source>
        <dbReference type="SAM" id="MobiDB-lite"/>
    </source>
</evidence>
<dbReference type="EMBL" id="JAIFZO010000002">
    <property type="protein sequence ID" value="MCX4232066.1"/>
    <property type="molecule type" value="Genomic_DNA"/>
</dbReference>
<keyword evidence="3" id="KW-1185">Reference proteome</keyword>
<organism evidence="2 3">
    <name type="scientific">Streptomyces ortus</name>
    <dbReference type="NCBI Taxonomy" id="2867268"/>
    <lineage>
        <taxon>Bacteria</taxon>
        <taxon>Bacillati</taxon>
        <taxon>Actinomycetota</taxon>
        <taxon>Actinomycetes</taxon>
        <taxon>Kitasatosporales</taxon>
        <taxon>Streptomycetaceae</taxon>
        <taxon>Streptomyces</taxon>
    </lineage>
</organism>